<organism evidence="3 4">
    <name type="scientific">Heligmosomoides polygyrus</name>
    <name type="common">Parasitic roundworm</name>
    <dbReference type="NCBI Taxonomy" id="6339"/>
    <lineage>
        <taxon>Eukaryota</taxon>
        <taxon>Metazoa</taxon>
        <taxon>Ecdysozoa</taxon>
        <taxon>Nematoda</taxon>
        <taxon>Chromadorea</taxon>
        <taxon>Rhabditida</taxon>
        <taxon>Rhabditina</taxon>
        <taxon>Rhabditomorpha</taxon>
        <taxon>Strongyloidea</taxon>
        <taxon>Heligmosomidae</taxon>
        <taxon>Heligmosomoides</taxon>
    </lineage>
</organism>
<feature type="region of interest" description="Disordered" evidence="1">
    <location>
        <begin position="169"/>
        <end position="239"/>
    </location>
</feature>
<evidence type="ECO:0000313" key="4">
    <source>
        <dbReference type="WBParaSite" id="HPBE_0000674101-mRNA-1"/>
    </source>
</evidence>
<sequence>MVRREQISEQCSDDMPTNSIILAVQKSFGKVLTDFDPEPTLFSAAVVWPESTPNSPNMRTCLQEKEAPTVWWYAGLFPGAICFPPGSRGADASCVEVVQMLTGPKRGFDARVVDHYGPCAEDVRKLHPALSLGLSSRKADHCFHGWQVQVFLEQLRDAASNALRLPRFKLKERKPKGAPNKATTSATANDNHDDDEPAAKKRKLLKRPEVMYLRDSKPKRADHTPYVKQRGLGRGQGRR</sequence>
<evidence type="ECO:0000256" key="1">
    <source>
        <dbReference type="SAM" id="MobiDB-lite"/>
    </source>
</evidence>
<keyword evidence="3" id="KW-1185">Reference proteome</keyword>
<gene>
    <name evidence="2" type="ORF">HPBE_LOCUS6742</name>
</gene>
<accession>A0A183FIL2</accession>
<dbReference type="EMBL" id="UZAH01025732">
    <property type="protein sequence ID" value="VDO69501.1"/>
    <property type="molecule type" value="Genomic_DNA"/>
</dbReference>
<dbReference type="OrthoDB" id="5867989at2759"/>
<dbReference type="Proteomes" id="UP000050761">
    <property type="component" value="Unassembled WGS sequence"/>
</dbReference>
<protein>
    <submittedName>
        <fullName evidence="4">Tudor domain-containing protein</fullName>
    </submittedName>
</protein>
<evidence type="ECO:0000313" key="2">
    <source>
        <dbReference type="EMBL" id="VDO69501.1"/>
    </source>
</evidence>
<evidence type="ECO:0000313" key="3">
    <source>
        <dbReference type="Proteomes" id="UP000050761"/>
    </source>
</evidence>
<dbReference type="WBParaSite" id="HPBE_0000674101-mRNA-1">
    <property type="protein sequence ID" value="HPBE_0000674101-mRNA-1"/>
    <property type="gene ID" value="HPBE_0000674101"/>
</dbReference>
<reference evidence="2 3" key="1">
    <citation type="submission" date="2018-11" db="EMBL/GenBank/DDBJ databases">
        <authorList>
            <consortium name="Pathogen Informatics"/>
        </authorList>
    </citation>
    <scope>NUCLEOTIDE SEQUENCE [LARGE SCALE GENOMIC DNA]</scope>
</reference>
<proteinExistence type="predicted"/>
<accession>A0A3P7X6A1</accession>
<reference evidence="4" key="2">
    <citation type="submission" date="2019-09" db="UniProtKB">
        <authorList>
            <consortium name="WormBaseParasite"/>
        </authorList>
    </citation>
    <scope>IDENTIFICATION</scope>
</reference>
<feature type="compositionally biased region" description="Basic and acidic residues" evidence="1">
    <location>
        <begin position="206"/>
        <end position="225"/>
    </location>
</feature>
<name>A0A183FIL2_HELPZ</name>
<dbReference type="AlphaFoldDB" id="A0A183FIL2"/>